<dbReference type="InterPro" id="IPR052158">
    <property type="entry name" value="INH-QAR"/>
</dbReference>
<accession>A0ABR5AD94</accession>
<proteinExistence type="predicted"/>
<dbReference type="PANTHER" id="PTHR43130">
    <property type="entry name" value="ARAC-FAMILY TRANSCRIPTIONAL REGULATOR"/>
    <property type="match status" value="1"/>
</dbReference>
<feature type="domain" description="DJ-1/PfpI" evidence="1">
    <location>
        <begin position="2"/>
        <end position="182"/>
    </location>
</feature>
<keyword evidence="3" id="KW-1185">Reference proteome</keyword>
<dbReference type="InterPro" id="IPR002818">
    <property type="entry name" value="DJ-1/PfpI"/>
</dbReference>
<evidence type="ECO:0000313" key="3">
    <source>
        <dbReference type="Proteomes" id="UP000031967"/>
    </source>
</evidence>
<dbReference type="Gene3D" id="3.40.50.880">
    <property type="match status" value="1"/>
</dbReference>
<dbReference type="Proteomes" id="UP000031967">
    <property type="component" value="Unassembled WGS sequence"/>
</dbReference>
<dbReference type="PANTHER" id="PTHR43130:SF2">
    <property type="entry name" value="DJ-1_PFPI DOMAIN-CONTAINING PROTEIN"/>
    <property type="match status" value="1"/>
</dbReference>
<dbReference type="EMBL" id="JXAK01000045">
    <property type="protein sequence ID" value="KIL39026.1"/>
    <property type="molecule type" value="Genomic_DNA"/>
</dbReference>
<gene>
    <name evidence="2" type="ORF">SD70_22640</name>
</gene>
<reference evidence="2 3" key="1">
    <citation type="submission" date="2014-12" db="EMBL/GenBank/DDBJ databases">
        <title>Draft genome sequence of Paenibacillus kamchatkensis strain B-2647.</title>
        <authorList>
            <person name="Karlyshev A.V."/>
            <person name="Kudryashova E.B."/>
        </authorList>
    </citation>
    <scope>NUCLEOTIDE SEQUENCE [LARGE SCALE GENOMIC DNA]</scope>
    <source>
        <strain evidence="2 3">VKM B-2647</strain>
    </source>
</reference>
<name>A0ABR5AD94_9BACL</name>
<evidence type="ECO:0000313" key="2">
    <source>
        <dbReference type="EMBL" id="KIL39026.1"/>
    </source>
</evidence>
<dbReference type="InterPro" id="IPR029062">
    <property type="entry name" value="Class_I_gatase-like"/>
</dbReference>
<protein>
    <submittedName>
        <fullName evidence="2">Thiamine biosynthesis protein ThiJ</fullName>
    </submittedName>
</protein>
<dbReference type="Pfam" id="PF01965">
    <property type="entry name" value="DJ-1_PfpI"/>
    <property type="match status" value="1"/>
</dbReference>
<dbReference type="SUPFAM" id="SSF52317">
    <property type="entry name" value="Class I glutamine amidotransferase-like"/>
    <property type="match status" value="1"/>
</dbReference>
<dbReference type="RefSeq" id="WP_041049936.1">
    <property type="nucleotide sequence ID" value="NZ_JXAK01000045.1"/>
</dbReference>
<evidence type="ECO:0000259" key="1">
    <source>
        <dbReference type="Pfam" id="PF01965"/>
    </source>
</evidence>
<dbReference type="CDD" id="cd03139">
    <property type="entry name" value="GATase1_PfpI_2"/>
    <property type="match status" value="1"/>
</dbReference>
<sequence length="338" mass="36009">MHVQVVLFNGFDLMDAIAPYEVFAAAALYSGGEMTVELVSAEGKRSVPSGMNGPAIEAETVLDPSRPGIILVPGASGKPEGESEDAVPYILRLAMETELTPLMKRAFENKDVTVATVCGGSLLLAMGGLLEGRHAVTNHLGMAALGATGAIPIAARVVEDGPRLVSGGGVTSGLDVALYLVERELGPQIANAVEHLFEYERRGTVWRPQGMVPTRFMTSPDVTDGTLPDPVTEAERQPIHVLDGCWQTTIATPIGKMPVLLRISSNDGRIRGTATQGDEVVEFESPAWDGTRLTWTQRVKKPMRLNLKFEVTVQGGIMTGTAKAGLLPASKVEGRRVD</sequence>
<organism evidence="2 3">
    <name type="scientific">Gordoniibacillus kamchatkensis</name>
    <dbReference type="NCBI Taxonomy" id="1590651"/>
    <lineage>
        <taxon>Bacteria</taxon>
        <taxon>Bacillati</taxon>
        <taxon>Bacillota</taxon>
        <taxon>Bacilli</taxon>
        <taxon>Bacillales</taxon>
        <taxon>Paenibacillaceae</taxon>
        <taxon>Gordoniibacillus</taxon>
    </lineage>
</organism>
<comment type="caution">
    <text evidence="2">The sequence shown here is derived from an EMBL/GenBank/DDBJ whole genome shotgun (WGS) entry which is preliminary data.</text>
</comment>